<evidence type="ECO:0000259" key="3">
    <source>
        <dbReference type="PROSITE" id="PS50011"/>
    </source>
</evidence>
<dbReference type="GO" id="GO:0004674">
    <property type="term" value="F:protein serine/threonine kinase activity"/>
    <property type="evidence" value="ECO:0007669"/>
    <property type="project" value="TreeGrafter"/>
</dbReference>
<dbReference type="eggNOG" id="KOG0587">
    <property type="taxonomic scope" value="Eukaryota"/>
</dbReference>
<proteinExistence type="predicted"/>
<sequence>MQQGLQYLHSLGIVHRDVKCGNILFTEEGGVKLADFGVSSQCSGSFKLKTFIGSPYWMAPEVIVCDETPNGRC</sequence>
<dbReference type="AlphaFoldDB" id="A0A0L0G9H3"/>
<dbReference type="PANTHER" id="PTHR48012:SF2">
    <property type="entry name" value="STERILE20-LIKE KINASE, ISOFORM B"/>
    <property type="match status" value="1"/>
</dbReference>
<evidence type="ECO:0000256" key="2">
    <source>
        <dbReference type="ARBA" id="ARBA00022840"/>
    </source>
</evidence>
<dbReference type="Pfam" id="PF00069">
    <property type="entry name" value="Pkinase"/>
    <property type="match status" value="1"/>
</dbReference>
<dbReference type="InterPro" id="IPR008271">
    <property type="entry name" value="Ser/Thr_kinase_AS"/>
</dbReference>
<dbReference type="GO" id="GO:0005737">
    <property type="term" value="C:cytoplasm"/>
    <property type="evidence" value="ECO:0007669"/>
    <property type="project" value="TreeGrafter"/>
</dbReference>
<keyword evidence="1" id="KW-0547">Nucleotide-binding</keyword>
<name>A0A0L0G9H3_9EUKA</name>
<dbReference type="InterPro" id="IPR011009">
    <property type="entry name" value="Kinase-like_dom_sf"/>
</dbReference>
<dbReference type="SUPFAM" id="SSF56112">
    <property type="entry name" value="Protein kinase-like (PK-like)"/>
    <property type="match status" value="1"/>
</dbReference>
<evidence type="ECO:0000313" key="5">
    <source>
        <dbReference type="Proteomes" id="UP000054560"/>
    </source>
</evidence>
<organism evidence="4 5">
    <name type="scientific">Sphaeroforma arctica JP610</name>
    <dbReference type="NCBI Taxonomy" id="667725"/>
    <lineage>
        <taxon>Eukaryota</taxon>
        <taxon>Ichthyosporea</taxon>
        <taxon>Ichthyophonida</taxon>
        <taxon>Sphaeroforma</taxon>
    </lineage>
</organism>
<feature type="domain" description="Protein kinase" evidence="3">
    <location>
        <begin position="1"/>
        <end position="73"/>
    </location>
</feature>
<dbReference type="STRING" id="667725.A0A0L0G9H3"/>
<dbReference type="OrthoDB" id="8693905at2759"/>
<accession>A0A0L0G9H3</accession>
<dbReference type="EMBL" id="KQ241731">
    <property type="protein sequence ID" value="KNC84913.1"/>
    <property type="molecule type" value="Genomic_DNA"/>
</dbReference>
<evidence type="ECO:0000256" key="1">
    <source>
        <dbReference type="ARBA" id="ARBA00022741"/>
    </source>
</evidence>
<evidence type="ECO:0000313" key="4">
    <source>
        <dbReference type="EMBL" id="KNC84913.1"/>
    </source>
</evidence>
<dbReference type="PANTHER" id="PTHR48012">
    <property type="entry name" value="STERILE20-LIKE KINASE, ISOFORM B-RELATED"/>
    <property type="match status" value="1"/>
</dbReference>
<feature type="non-terminal residue" evidence="4">
    <location>
        <position position="73"/>
    </location>
</feature>
<dbReference type="Proteomes" id="UP000054560">
    <property type="component" value="Unassembled WGS sequence"/>
</dbReference>
<dbReference type="PROSITE" id="PS50011">
    <property type="entry name" value="PROTEIN_KINASE_DOM"/>
    <property type="match status" value="1"/>
</dbReference>
<gene>
    <name evidence="4" type="ORF">SARC_02867</name>
</gene>
<dbReference type="GeneID" id="25903371"/>
<dbReference type="InterPro" id="IPR000719">
    <property type="entry name" value="Prot_kinase_dom"/>
</dbReference>
<keyword evidence="2" id="KW-0067">ATP-binding</keyword>
<dbReference type="InterPro" id="IPR050629">
    <property type="entry name" value="STE20/SPS1-PAK"/>
</dbReference>
<reference evidence="4 5" key="1">
    <citation type="submission" date="2011-02" db="EMBL/GenBank/DDBJ databases">
        <title>The Genome Sequence of Sphaeroforma arctica JP610.</title>
        <authorList>
            <consortium name="The Broad Institute Genome Sequencing Platform"/>
            <person name="Russ C."/>
            <person name="Cuomo C."/>
            <person name="Young S.K."/>
            <person name="Zeng Q."/>
            <person name="Gargeya S."/>
            <person name="Alvarado L."/>
            <person name="Berlin A."/>
            <person name="Chapman S.B."/>
            <person name="Chen Z."/>
            <person name="Freedman E."/>
            <person name="Gellesch M."/>
            <person name="Goldberg J."/>
            <person name="Griggs A."/>
            <person name="Gujja S."/>
            <person name="Heilman E."/>
            <person name="Heiman D."/>
            <person name="Howarth C."/>
            <person name="Mehta T."/>
            <person name="Neiman D."/>
            <person name="Pearson M."/>
            <person name="Roberts A."/>
            <person name="Saif S."/>
            <person name="Shea T."/>
            <person name="Shenoy N."/>
            <person name="Sisk P."/>
            <person name="Stolte C."/>
            <person name="Sykes S."/>
            <person name="White J."/>
            <person name="Yandava C."/>
            <person name="Burger G."/>
            <person name="Gray M.W."/>
            <person name="Holland P.W.H."/>
            <person name="King N."/>
            <person name="Lang F.B.F."/>
            <person name="Roger A.J."/>
            <person name="Ruiz-Trillo I."/>
            <person name="Haas B."/>
            <person name="Nusbaum C."/>
            <person name="Birren B."/>
        </authorList>
    </citation>
    <scope>NUCLEOTIDE SEQUENCE [LARGE SCALE GENOMIC DNA]</scope>
    <source>
        <strain evidence="4 5">JP610</strain>
    </source>
</reference>
<dbReference type="Gene3D" id="1.10.510.10">
    <property type="entry name" value="Transferase(Phosphotransferase) domain 1"/>
    <property type="match status" value="1"/>
</dbReference>
<dbReference type="RefSeq" id="XP_014158815.1">
    <property type="nucleotide sequence ID" value="XM_014303340.1"/>
</dbReference>
<keyword evidence="5" id="KW-1185">Reference proteome</keyword>
<dbReference type="GO" id="GO:0005524">
    <property type="term" value="F:ATP binding"/>
    <property type="evidence" value="ECO:0007669"/>
    <property type="project" value="UniProtKB-KW"/>
</dbReference>
<protein>
    <recommendedName>
        <fullName evidence="3">Protein kinase domain-containing protein</fullName>
    </recommendedName>
</protein>
<dbReference type="PROSITE" id="PS00108">
    <property type="entry name" value="PROTEIN_KINASE_ST"/>
    <property type="match status" value="1"/>
</dbReference>